<reference evidence="7" key="1">
    <citation type="journal article" date="2016" name="BMC Biol.">
        <title>Parallel evolution of highly conserved plastid genome architecture in red seaweeds and seed plants.</title>
        <authorList>
            <person name="Lee J."/>
            <person name="Cho C.H."/>
            <person name="Park S.I."/>
            <person name="Choi J.W."/>
            <person name="Song H.S."/>
            <person name="West J.A."/>
            <person name="Bhattacharya D."/>
            <person name="Yoon H.S."/>
        </authorList>
    </citation>
    <scope>NUCLEOTIDE SEQUENCE</scope>
</reference>
<dbReference type="InterPro" id="IPR001789">
    <property type="entry name" value="Sig_transdc_resp-reg_receiver"/>
</dbReference>
<feature type="domain" description="HTH luxR-type" evidence="5">
    <location>
        <begin position="142"/>
        <end position="207"/>
    </location>
</feature>
<evidence type="ECO:0000259" key="6">
    <source>
        <dbReference type="PROSITE" id="PS50110"/>
    </source>
</evidence>
<dbReference type="AlphaFoldDB" id="A0A1C9C8X8"/>
<dbReference type="InterPro" id="IPR039420">
    <property type="entry name" value="WalR-like"/>
</dbReference>
<accession>A0A1C9C8X8</accession>
<dbReference type="RefSeq" id="YP_009295896.1">
    <property type="nucleotide sequence ID" value="NC_031168.1"/>
</dbReference>
<dbReference type="SUPFAM" id="SSF52172">
    <property type="entry name" value="CheY-like"/>
    <property type="match status" value="1"/>
</dbReference>
<gene>
    <name evidence="7" type="primary">ycf29</name>
    <name evidence="7" type="ORF">Schim_150</name>
</gene>
<keyword evidence="1" id="KW-0805">Transcription regulation</keyword>
<dbReference type="GO" id="GO:0032993">
    <property type="term" value="C:protein-DNA complex"/>
    <property type="evidence" value="ECO:0007669"/>
    <property type="project" value="TreeGrafter"/>
</dbReference>
<dbReference type="InterPro" id="IPR016032">
    <property type="entry name" value="Sig_transdc_resp-reg_C-effctor"/>
</dbReference>
<dbReference type="InterPro" id="IPR036388">
    <property type="entry name" value="WH-like_DNA-bd_sf"/>
</dbReference>
<keyword evidence="2" id="KW-0238">DNA-binding</keyword>
<evidence type="ECO:0000259" key="5">
    <source>
        <dbReference type="PROSITE" id="PS50043"/>
    </source>
</evidence>
<feature type="modified residue" description="4-aspartylphosphate" evidence="4">
    <location>
        <position position="53"/>
    </location>
</feature>
<dbReference type="SMART" id="SM00448">
    <property type="entry name" value="REC"/>
    <property type="match status" value="1"/>
</dbReference>
<dbReference type="CDD" id="cd06170">
    <property type="entry name" value="LuxR_C_like"/>
    <property type="match status" value="1"/>
</dbReference>
<evidence type="ECO:0000256" key="3">
    <source>
        <dbReference type="ARBA" id="ARBA00023163"/>
    </source>
</evidence>
<dbReference type="InterPro" id="IPR011006">
    <property type="entry name" value="CheY-like_superfamily"/>
</dbReference>
<sequence>MKKKLLIVDDDSFLRNSISAYLIHEGFIVNVAENVHQALILIQEDKPDLIVADIMMQHLDGYDLIKILRTDNLFHKIPVIFLTAKGLTNDRIIGYDLGCNAYVTKPFNPKELVSIINNLFNNIDLLNLSNITNKIELPGHFTNCLLESLTYREKTVLELVVKGFMNKEIAVRLNLSLRNVEKYVSRLLNKTNTRNRTELAQLIVTSCIQLDFDKGE</sequence>
<dbReference type="GeneID" id="29071359"/>
<evidence type="ECO:0000256" key="4">
    <source>
        <dbReference type="PROSITE-ProRule" id="PRU00169"/>
    </source>
</evidence>
<dbReference type="Gene3D" id="1.10.10.10">
    <property type="entry name" value="Winged helix-like DNA-binding domain superfamily/Winged helix DNA-binding domain"/>
    <property type="match status" value="1"/>
</dbReference>
<evidence type="ECO:0000256" key="2">
    <source>
        <dbReference type="ARBA" id="ARBA00023125"/>
    </source>
</evidence>
<dbReference type="GO" id="GO:0006355">
    <property type="term" value="P:regulation of DNA-templated transcription"/>
    <property type="evidence" value="ECO:0007669"/>
    <property type="project" value="InterPro"/>
</dbReference>
<name>A0A1C9C8X8_9FLOR</name>
<evidence type="ECO:0000256" key="1">
    <source>
        <dbReference type="ARBA" id="ARBA00023015"/>
    </source>
</evidence>
<protein>
    <recommendedName>
        <fullName evidence="8">TctD transcriptional regulator</fullName>
    </recommendedName>
</protein>
<keyword evidence="7" id="KW-0934">Plastid</keyword>
<keyword evidence="3" id="KW-0804">Transcription</keyword>
<dbReference type="GO" id="GO:0005829">
    <property type="term" value="C:cytosol"/>
    <property type="evidence" value="ECO:0007669"/>
    <property type="project" value="TreeGrafter"/>
</dbReference>
<dbReference type="Pfam" id="PF00072">
    <property type="entry name" value="Response_reg"/>
    <property type="match status" value="1"/>
</dbReference>
<dbReference type="EMBL" id="KX284711">
    <property type="protein sequence ID" value="AOM64831.1"/>
    <property type="molecule type" value="Genomic_DNA"/>
</dbReference>
<dbReference type="PROSITE" id="PS00622">
    <property type="entry name" value="HTH_LUXR_1"/>
    <property type="match status" value="1"/>
</dbReference>
<keyword evidence="4" id="KW-0597">Phosphoprotein</keyword>
<proteinExistence type="predicted"/>
<dbReference type="Pfam" id="PF00196">
    <property type="entry name" value="GerE"/>
    <property type="match status" value="1"/>
</dbReference>
<dbReference type="GO" id="GO:0000156">
    <property type="term" value="F:phosphorelay response regulator activity"/>
    <property type="evidence" value="ECO:0007669"/>
    <property type="project" value="TreeGrafter"/>
</dbReference>
<dbReference type="PROSITE" id="PS50110">
    <property type="entry name" value="RESPONSE_REGULATORY"/>
    <property type="match status" value="1"/>
</dbReference>
<evidence type="ECO:0008006" key="8">
    <source>
        <dbReference type="Google" id="ProtNLM"/>
    </source>
</evidence>
<dbReference type="GO" id="GO:0000976">
    <property type="term" value="F:transcription cis-regulatory region binding"/>
    <property type="evidence" value="ECO:0007669"/>
    <property type="project" value="TreeGrafter"/>
</dbReference>
<organism evidence="7">
    <name type="scientific">Schimmelmannia schousboei</name>
    <dbReference type="NCBI Taxonomy" id="173468"/>
    <lineage>
        <taxon>Eukaryota</taxon>
        <taxon>Rhodophyta</taxon>
        <taxon>Florideophyceae</taxon>
        <taxon>Rhodymeniophycidae</taxon>
        <taxon>Acrosymphytales</taxon>
        <taxon>Schimmelmanniaceae</taxon>
        <taxon>Schimmelmannia</taxon>
    </lineage>
</organism>
<geneLocation type="plastid" evidence="7"/>
<feature type="domain" description="Response regulatory" evidence="6">
    <location>
        <begin position="4"/>
        <end position="120"/>
    </location>
</feature>
<dbReference type="SMART" id="SM00421">
    <property type="entry name" value="HTH_LUXR"/>
    <property type="match status" value="1"/>
</dbReference>
<dbReference type="PRINTS" id="PR00038">
    <property type="entry name" value="HTHLUXR"/>
</dbReference>
<dbReference type="InterPro" id="IPR000792">
    <property type="entry name" value="Tscrpt_reg_LuxR_C"/>
</dbReference>
<dbReference type="PANTHER" id="PTHR48111">
    <property type="entry name" value="REGULATOR OF RPOS"/>
    <property type="match status" value="1"/>
</dbReference>
<dbReference type="Gene3D" id="3.40.50.2300">
    <property type="match status" value="1"/>
</dbReference>
<dbReference type="SUPFAM" id="SSF46894">
    <property type="entry name" value="C-terminal effector domain of the bipartite response regulators"/>
    <property type="match status" value="1"/>
</dbReference>
<evidence type="ECO:0000313" key="7">
    <source>
        <dbReference type="EMBL" id="AOM64831.1"/>
    </source>
</evidence>
<dbReference type="PANTHER" id="PTHR48111:SF67">
    <property type="entry name" value="TRANSCRIPTIONAL REGULATORY PROTEIN TCTD"/>
    <property type="match status" value="1"/>
</dbReference>
<dbReference type="PROSITE" id="PS50043">
    <property type="entry name" value="HTH_LUXR_2"/>
    <property type="match status" value="1"/>
</dbReference>